<accession>A0A9X1F197</accession>
<dbReference type="Proteomes" id="UP001138681">
    <property type="component" value="Unassembled WGS sequence"/>
</dbReference>
<evidence type="ECO:0000259" key="2">
    <source>
        <dbReference type="Pfam" id="PF03703"/>
    </source>
</evidence>
<reference evidence="3" key="1">
    <citation type="submission" date="2021-04" db="EMBL/GenBank/DDBJ databases">
        <authorList>
            <person name="Pira H."/>
            <person name="Risdian C."/>
            <person name="Wink J."/>
        </authorList>
    </citation>
    <scope>NUCLEOTIDE SEQUENCE</scope>
    <source>
        <strain evidence="3">WH158</strain>
    </source>
</reference>
<evidence type="ECO:0000313" key="4">
    <source>
        <dbReference type="Proteomes" id="UP001138681"/>
    </source>
</evidence>
<dbReference type="PANTHER" id="PTHR34473:SF3">
    <property type="entry name" value="TRANSMEMBRANE PROTEIN-RELATED"/>
    <property type="match status" value="1"/>
</dbReference>
<evidence type="ECO:0000256" key="1">
    <source>
        <dbReference type="SAM" id="Phobius"/>
    </source>
</evidence>
<keyword evidence="1" id="KW-1133">Transmembrane helix</keyword>
<dbReference type="EMBL" id="JAGSPC010000001">
    <property type="protein sequence ID" value="MBV7258462.1"/>
    <property type="molecule type" value="Genomic_DNA"/>
</dbReference>
<comment type="caution">
    <text evidence="3">The sequence shown here is derived from an EMBL/GenBank/DDBJ whole genome shotgun (WGS) entry which is preliminary data.</text>
</comment>
<dbReference type="PANTHER" id="PTHR34473">
    <property type="entry name" value="UPF0699 TRANSMEMBRANE PROTEIN YDBS"/>
    <property type="match status" value="1"/>
</dbReference>
<keyword evidence="1" id="KW-0472">Membrane</keyword>
<feature type="transmembrane region" description="Helical" evidence="1">
    <location>
        <begin position="62"/>
        <end position="80"/>
    </location>
</feature>
<dbReference type="RefSeq" id="WP_218403781.1">
    <property type="nucleotide sequence ID" value="NZ_JAGSPC010000001.1"/>
</dbReference>
<dbReference type="AlphaFoldDB" id="A0A9X1F197"/>
<evidence type="ECO:0000313" key="3">
    <source>
        <dbReference type="EMBL" id="MBV7258462.1"/>
    </source>
</evidence>
<feature type="domain" description="YdbS-like PH" evidence="2">
    <location>
        <begin position="87"/>
        <end position="166"/>
    </location>
</feature>
<proteinExistence type="predicted"/>
<organism evidence="3 4">
    <name type="scientific">Erythrobacter crassostreae</name>
    <dbReference type="NCBI Taxonomy" id="2828328"/>
    <lineage>
        <taxon>Bacteria</taxon>
        <taxon>Pseudomonadati</taxon>
        <taxon>Pseudomonadota</taxon>
        <taxon>Alphaproteobacteria</taxon>
        <taxon>Sphingomonadales</taxon>
        <taxon>Erythrobacteraceae</taxon>
        <taxon>Erythrobacter/Porphyrobacter group</taxon>
        <taxon>Erythrobacter</taxon>
    </lineage>
</organism>
<feature type="transmembrane region" description="Helical" evidence="1">
    <location>
        <begin position="38"/>
        <end position="56"/>
    </location>
</feature>
<dbReference type="Pfam" id="PF03703">
    <property type="entry name" value="bPH_2"/>
    <property type="match status" value="1"/>
</dbReference>
<keyword evidence="1" id="KW-0812">Transmembrane</keyword>
<keyword evidence="4" id="KW-1185">Reference proteome</keyword>
<name>A0A9X1F197_9SPHN</name>
<gene>
    <name evidence="3" type="ORF">KCG46_02595</name>
</gene>
<protein>
    <submittedName>
        <fullName evidence="3">PH domain-containing protein</fullName>
    </submittedName>
</protein>
<sequence length="175" mass="19325">MEINASEPIVPAASALVDDDAELTQLHPNYRSALRVQATLTSIPFIIGAFVLEGALQGESPLPFGVLIGVVVFLALVFIIRLPSRRYAARGYQISTDRLRVVRGILWRSDTVVPFGRVQHIDVDQGPIDRFFDIATLTLHTAGSHNASVYLPGLGHELATEMREEIRAHIKRESM</sequence>
<dbReference type="InterPro" id="IPR005182">
    <property type="entry name" value="YdbS-like_PH"/>
</dbReference>